<dbReference type="GO" id="GO:0016810">
    <property type="term" value="F:hydrolase activity, acting on carbon-nitrogen (but not peptide) bonds"/>
    <property type="evidence" value="ECO:0007669"/>
    <property type="project" value="InterPro"/>
</dbReference>
<dbReference type="Gene3D" id="1.20.58.520">
    <property type="entry name" value="Amidohydrolase"/>
    <property type="match status" value="1"/>
</dbReference>
<dbReference type="InterPro" id="IPR051781">
    <property type="entry name" value="Metallo-dep_Hydrolase"/>
</dbReference>
<feature type="signal peptide" evidence="1">
    <location>
        <begin position="1"/>
        <end position="31"/>
    </location>
</feature>
<dbReference type="Gene3D" id="2.30.40.10">
    <property type="entry name" value="Urease, subunit C, domain 1"/>
    <property type="match status" value="1"/>
</dbReference>
<gene>
    <name evidence="2" type="ORF">NEE01_08815</name>
</gene>
<organism evidence="2 3">
    <name type="scientific">Sphingomonas lycopersici</name>
    <dbReference type="NCBI Taxonomy" id="2951807"/>
    <lineage>
        <taxon>Bacteria</taxon>
        <taxon>Pseudomonadati</taxon>
        <taxon>Pseudomonadota</taxon>
        <taxon>Alphaproteobacteria</taxon>
        <taxon>Sphingomonadales</taxon>
        <taxon>Sphingomonadaceae</taxon>
        <taxon>Sphingomonas</taxon>
    </lineage>
</organism>
<feature type="chain" id="PRO_5041421322" evidence="1">
    <location>
        <begin position="32"/>
        <end position="463"/>
    </location>
</feature>
<dbReference type="Gene3D" id="3.40.50.10910">
    <property type="entry name" value="Amidohydrolase"/>
    <property type="match status" value="1"/>
</dbReference>
<evidence type="ECO:0000313" key="3">
    <source>
        <dbReference type="Proteomes" id="UP001165565"/>
    </source>
</evidence>
<dbReference type="Gene3D" id="3.30.110.90">
    <property type="entry name" value="Amidohydrolase"/>
    <property type="match status" value="1"/>
</dbReference>
<proteinExistence type="predicted"/>
<dbReference type="InterPro" id="IPR011059">
    <property type="entry name" value="Metal-dep_hydrolase_composite"/>
</dbReference>
<dbReference type="RefSeq" id="WP_265268678.1">
    <property type="nucleotide sequence ID" value="NZ_JANFAV010000004.1"/>
</dbReference>
<dbReference type="PANTHER" id="PTHR43135">
    <property type="entry name" value="ALPHA-D-RIBOSE 1-METHYLPHOSPHONATE 5-TRIPHOSPHATE DIPHOSPHATASE"/>
    <property type="match status" value="1"/>
</dbReference>
<dbReference type="PANTHER" id="PTHR43135:SF3">
    <property type="entry name" value="ALPHA-D-RIBOSE 1-METHYLPHOSPHONATE 5-TRIPHOSPHATE DIPHOSPHATASE"/>
    <property type="match status" value="1"/>
</dbReference>
<accession>A0AA41Z8K4</accession>
<dbReference type="SUPFAM" id="SSF51338">
    <property type="entry name" value="Composite domain of metallo-dependent hydrolases"/>
    <property type="match status" value="1"/>
</dbReference>
<dbReference type="Proteomes" id="UP001165565">
    <property type="component" value="Unassembled WGS sequence"/>
</dbReference>
<keyword evidence="3" id="KW-1185">Reference proteome</keyword>
<dbReference type="AlphaFoldDB" id="A0AA41Z8K4"/>
<keyword evidence="1" id="KW-0732">Signal</keyword>
<dbReference type="SUPFAM" id="SSF51556">
    <property type="entry name" value="Metallo-dependent hydrolases"/>
    <property type="match status" value="1"/>
</dbReference>
<evidence type="ECO:0000313" key="2">
    <source>
        <dbReference type="EMBL" id="MCW6534884.1"/>
    </source>
</evidence>
<sequence length="463" mass="50106">MQSNRNRSRKGRAALLAGFALAVLFPGVASGEPVTAFRHVNVVPMDREQVLRDQDVVVTGDAITAIGPNLRLPAEARVIDAHGKYLSPGLADMHSHSESREDMKVYLANGVTTILNLGGATATFVGQRVPLFNSGKQPGPHVYLALRIDGTPEYGQIVVKTPDEARAAVRLAKTNGYQFIKLYNNLSADAFVAVADEARREGLGLTGHYVRAVTLAQQLQSHDVLVAHLEELMYALFTPPDQDPLAAPPDSVIATAAQTLKANRAFVVADLFTFETIAAQWGRPAVAAAYYTRPEAKFVPYEWRLDWMREDYISKKGSLDPRATFEARLAKGLSDADIPLLAGTDAPTIPGIYPGFSLHDDLDRLQAAGLTRFQALSAATRTPGDYIQATLHEPKKFGEVKAGYRADLVLTDRNPLDDLGVLRHPAGVMAGGHWYSQADLGAMLAQVEGDYRRAAAMGGADKP</sequence>
<dbReference type="EMBL" id="JANFAV010000004">
    <property type="protein sequence ID" value="MCW6534884.1"/>
    <property type="molecule type" value="Genomic_DNA"/>
</dbReference>
<comment type="caution">
    <text evidence="2">The sequence shown here is derived from an EMBL/GenBank/DDBJ whole genome shotgun (WGS) entry which is preliminary data.</text>
</comment>
<evidence type="ECO:0000256" key="1">
    <source>
        <dbReference type="SAM" id="SignalP"/>
    </source>
</evidence>
<protein>
    <submittedName>
        <fullName evidence="2">Amidohydrolase</fullName>
    </submittedName>
</protein>
<dbReference type="InterPro" id="IPR032466">
    <property type="entry name" value="Metal_Hydrolase"/>
</dbReference>
<reference evidence="2" key="1">
    <citation type="submission" date="2022-06" db="EMBL/GenBank/DDBJ databases">
        <title>Sphingomonas sp. nov. isolated from rhizosphere soil of tomato.</title>
        <authorList>
            <person name="Dong H."/>
            <person name="Gao R."/>
        </authorList>
    </citation>
    <scope>NUCLEOTIDE SEQUENCE</scope>
    <source>
        <strain evidence="2">MMSM24</strain>
    </source>
</reference>
<name>A0AA41Z8K4_9SPHN</name>